<reference evidence="2" key="1">
    <citation type="submission" date="2021-03" db="EMBL/GenBank/DDBJ databases">
        <authorList>
            <person name="Tran Van P."/>
        </authorList>
    </citation>
    <scope>NUCLEOTIDE SEQUENCE</scope>
</reference>
<evidence type="ECO:0000256" key="1">
    <source>
        <dbReference type="SAM" id="MobiDB-lite"/>
    </source>
</evidence>
<organism evidence="2 3">
    <name type="scientific">Timema podura</name>
    <name type="common">Walking stick</name>
    <dbReference type="NCBI Taxonomy" id="61482"/>
    <lineage>
        <taxon>Eukaryota</taxon>
        <taxon>Metazoa</taxon>
        <taxon>Ecdysozoa</taxon>
        <taxon>Arthropoda</taxon>
        <taxon>Hexapoda</taxon>
        <taxon>Insecta</taxon>
        <taxon>Pterygota</taxon>
        <taxon>Neoptera</taxon>
        <taxon>Polyneoptera</taxon>
        <taxon>Phasmatodea</taxon>
        <taxon>Timematodea</taxon>
        <taxon>Timematoidea</taxon>
        <taxon>Timematidae</taxon>
        <taxon>Timema</taxon>
    </lineage>
</organism>
<feature type="region of interest" description="Disordered" evidence="1">
    <location>
        <begin position="15"/>
        <end position="34"/>
    </location>
</feature>
<dbReference type="EMBL" id="CAJPIN010048464">
    <property type="protein sequence ID" value="CAG2065946.1"/>
    <property type="molecule type" value="Genomic_DNA"/>
</dbReference>
<gene>
    <name evidence="2" type="ORF">TPAB3V08_LOCUS12889</name>
</gene>
<proteinExistence type="predicted"/>
<keyword evidence="3" id="KW-1185">Reference proteome</keyword>
<name>A0ABN7PDT1_TIMPD</name>
<comment type="caution">
    <text evidence="2">The sequence shown here is derived from an EMBL/GenBank/DDBJ whole genome shotgun (WGS) entry which is preliminary data.</text>
</comment>
<dbReference type="Proteomes" id="UP001153148">
    <property type="component" value="Unassembled WGS sequence"/>
</dbReference>
<evidence type="ECO:0000313" key="2">
    <source>
        <dbReference type="EMBL" id="CAG2065946.1"/>
    </source>
</evidence>
<evidence type="ECO:0000313" key="3">
    <source>
        <dbReference type="Proteomes" id="UP001153148"/>
    </source>
</evidence>
<sequence>MVSCRASWYPSPPLLPQPISDVRQPGGRGEEPDLPEISLTTMMQNDFKALDPVECKSKTYFVGWWAGGRKAWRGFTTNQSIIPCQLEQMDHGNRRWR</sequence>
<protein>
    <submittedName>
        <fullName evidence="2">Uncharacterized protein</fullName>
    </submittedName>
</protein>
<accession>A0ABN7PDT1</accession>